<dbReference type="RefSeq" id="WP_307371908.1">
    <property type="nucleotide sequence ID" value="NZ_JAUSUW010000004.1"/>
</dbReference>
<dbReference type="SMART" id="SM00344">
    <property type="entry name" value="HTH_ASNC"/>
    <property type="match status" value="1"/>
</dbReference>
<dbReference type="PANTHER" id="PTHR30154">
    <property type="entry name" value="LEUCINE-RESPONSIVE REGULATORY PROTEIN"/>
    <property type="match status" value="1"/>
</dbReference>
<evidence type="ECO:0000256" key="1">
    <source>
        <dbReference type="ARBA" id="ARBA00023015"/>
    </source>
</evidence>
<sequence>MEAVTVTLDRIDRKIIACLIENAGLNNAELAERVGLTAAPLSRRLSRLYATGIIRQTIVIDAPKVGLGLQAFVEITLDRTTPQVGERFIEHVGRLPEVIEIHAVAGDFDFLLKISVRDMADFKRLIWQEFDRLAEIKTMRSTMVFDSPKISYGYLP</sequence>
<dbReference type="SUPFAM" id="SSF46785">
    <property type="entry name" value="Winged helix' DNA-binding domain"/>
    <property type="match status" value="1"/>
</dbReference>
<feature type="domain" description="HTH asnC-type" evidence="4">
    <location>
        <begin position="8"/>
        <end position="68"/>
    </location>
</feature>
<dbReference type="InterPro" id="IPR019888">
    <property type="entry name" value="Tscrpt_reg_AsnC-like"/>
</dbReference>
<dbReference type="InterPro" id="IPR036388">
    <property type="entry name" value="WH-like_DNA-bd_sf"/>
</dbReference>
<dbReference type="Proteomes" id="UP001238496">
    <property type="component" value="Unassembled WGS sequence"/>
</dbReference>
<keyword evidence="3" id="KW-0804">Transcription</keyword>
<keyword evidence="1" id="KW-0805">Transcription regulation</keyword>
<gene>
    <name evidence="5" type="ORF">J2045_001850</name>
</gene>
<proteinExistence type="predicted"/>
<keyword evidence="2" id="KW-0238">DNA-binding</keyword>
<protein>
    <submittedName>
        <fullName evidence="5">Lrp/AsnC family leucine-responsive transcriptional regulator</fullName>
    </submittedName>
</protein>
<name>A0ABU0G650_9HYPH</name>
<dbReference type="PROSITE" id="PS50956">
    <property type="entry name" value="HTH_ASNC_2"/>
    <property type="match status" value="1"/>
</dbReference>
<evidence type="ECO:0000256" key="2">
    <source>
        <dbReference type="ARBA" id="ARBA00023125"/>
    </source>
</evidence>
<dbReference type="InterPro" id="IPR000485">
    <property type="entry name" value="AsnC-type_HTH_dom"/>
</dbReference>
<dbReference type="PRINTS" id="PR00033">
    <property type="entry name" value="HTHASNC"/>
</dbReference>
<keyword evidence="6" id="KW-1185">Reference proteome</keyword>
<dbReference type="Pfam" id="PF13412">
    <property type="entry name" value="HTH_24"/>
    <property type="match status" value="1"/>
</dbReference>
<dbReference type="PANTHER" id="PTHR30154:SF34">
    <property type="entry name" value="TRANSCRIPTIONAL REGULATOR AZLB"/>
    <property type="match status" value="1"/>
</dbReference>
<dbReference type="Gene3D" id="3.30.70.920">
    <property type="match status" value="1"/>
</dbReference>
<accession>A0ABU0G650</accession>
<reference evidence="5 6" key="1">
    <citation type="submission" date="2023-07" db="EMBL/GenBank/DDBJ databases">
        <title>Genomic Encyclopedia of Type Strains, Phase IV (KMG-IV): sequencing the most valuable type-strain genomes for metagenomic binning, comparative biology and taxonomic classification.</title>
        <authorList>
            <person name="Goeker M."/>
        </authorList>
    </citation>
    <scope>NUCLEOTIDE SEQUENCE [LARGE SCALE GENOMIC DNA]</scope>
    <source>
        <strain evidence="5 6">DSM 1111</strain>
    </source>
</reference>
<dbReference type="InterPro" id="IPR011991">
    <property type="entry name" value="ArsR-like_HTH"/>
</dbReference>
<comment type="caution">
    <text evidence="5">The sequence shown here is derived from an EMBL/GenBank/DDBJ whole genome shotgun (WGS) entry which is preliminary data.</text>
</comment>
<evidence type="ECO:0000259" key="4">
    <source>
        <dbReference type="PROSITE" id="PS50956"/>
    </source>
</evidence>
<organism evidence="5 6">
    <name type="scientific">Peteryoungia aggregata LMG 23059</name>
    <dbReference type="NCBI Taxonomy" id="1368425"/>
    <lineage>
        <taxon>Bacteria</taxon>
        <taxon>Pseudomonadati</taxon>
        <taxon>Pseudomonadota</taxon>
        <taxon>Alphaproteobacteria</taxon>
        <taxon>Hyphomicrobiales</taxon>
        <taxon>Rhizobiaceae</taxon>
        <taxon>Peteryoungia</taxon>
    </lineage>
</organism>
<dbReference type="CDD" id="cd00090">
    <property type="entry name" value="HTH_ARSR"/>
    <property type="match status" value="1"/>
</dbReference>
<evidence type="ECO:0000313" key="6">
    <source>
        <dbReference type="Proteomes" id="UP001238496"/>
    </source>
</evidence>
<dbReference type="EMBL" id="JAUSUW010000004">
    <property type="protein sequence ID" value="MDQ0420826.1"/>
    <property type="molecule type" value="Genomic_DNA"/>
</dbReference>
<dbReference type="Gene3D" id="1.10.10.10">
    <property type="entry name" value="Winged helix-like DNA-binding domain superfamily/Winged helix DNA-binding domain"/>
    <property type="match status" value="1"/>
</dbReference>
<dbReference type="InterPro" id="IPR036390">
    <property type="entry name" value="WH_DNA-bd_sf"/>
</dbReference>
<evidence type="ECO:0000313" key="5">
    <source>
        <dbReference type="EMBL" id="MDQ0420826.1"/>
    </source>
</evidence>
<dbReference type="InterPro" id="IPR011008">
    <property type="entry name" value="Dimeric_a/b-barrel"/>
</dbReference>
<evidence type="ECO:0000256" key="3">
    <source>
        <dbReference type="ARBA" id="ARBA00023163"/>
    </source>
</evidence>
<dbReference type="InterPro" id="IPR019887">
    <property type="entry name" value="Tscrpt_reg_AsnC/Lrp_C"/>
</dbReference>
<dbReference type="Pfam" id="PF01037">
    <property type="entry name" value="AsnC_trans_reg"/>
    <property type="match status" value="1"/>
</dbReference>
<dbReference type="SUPFAM" id="SSF54909">
    <property type="entry name" value="Dimeric alpha+beta barrel"/>
    <property type="match status" value="1"/>
</dbReference>